<keyword evidence="1" id="KW-0732">Signal</keyword>
<dbReference type="EMBL" id="BLZA01000009">
    <property type="protein sequence ID" value="GHJ84910.1"/>
    <property type="molecule type" value="Genomic_DNA"/>
</dbReference>
<evidence type="ECO:0000313" key="2">
    <source>
        <dbReference type="EMBL" id="GHJ84910.1"/>
    </source>
</evidence>
<dbReference type="Proteomes" id="UP000620104">
    <property type="component" value="Unassembled WGS sequence"/>
</dbReference>
<evidence type="ECO:0000256" key="1">
    <source>
        <dbReference type="SAM" id="SignalP"/>
    </source>
</evidence>
<feature type="chain" id="PRO_5034720777" evidence="1">
    <location>
        <begin position="20"/>
        <end position="282"/>
    </location>
</feature>
<keyword evidence="3" id="KW-1185">Reference proteome</keyword>
<sequence length="282" mass="31720">MLPKAFLISCALAFMGAQAAIIQRAPDCDANKMWPIQSIRPKDDVILADRFVGLSPPVKATLLMIFELQPRFLYGGAVTDKVNECMLRSNSQSMRIYQWATFIDICSIRFPFSLQVEAFKQPIGDTSFGILPLIADAAFKTLHYMPESLTEWSNGYNPEDIAQDIQIFFSRITPVPLSIRLVSEIIATKDSDLEKILDSAPESPVFLVTRYSVNILRLKGTDGWQGYDINKTWKTLTFTADQIRNSANEMLLVYNIAQVPFPAEGIPHPVPCTERRFSNSTD</sequence>
<evidence type="ECO:0000313" key="3">
    <source>
        <dbReference type="Proteomes" id="UP000620104"/>
    </source>
</evidence>
<name>A0A8H3YD14_9TREE</name>
<proteinExistence type="predicted"/>
<gene>
    <name evidence="2" type="ORF">NliqN6_1312</name>
</gene>
<comment type="caution">
    <text evidence="2">The sequence shown here is derived from an EMBL/GenBank/DDBJ whole genome shotgun (WGS) entry which is preliminary data.</text>
</comment>
<dbReference type="AlphaFoldDB" id="A0A8H3YD14"/>
<reference evidence="2" key="1">
    <citation type="submission" date="2020-07" db="EMBL/GenBank/DDBJ databases">
        <title>Draft Genome Sequence of a Deep-Sea Yeast, Naganishia (Cryptococcus) liquefaciens strain N6.</title>
        <authorList>
            <person name="Han Y.W."/>
            <person name="Kajitani R."/>
            <person name="Morimoto H."/>
            <person name="Parhat M."/>
            <person name="Tsubouchi H."/>
            <person name="Bakenova O."/>
            <person name="Ogata M."/>
            <person name="Argunhan B."/>
            <person name="Aoki R."/>
            <person name="Kajiwara S."/>
            <person name="Itoh T."/>
            <person name="Iwasaki H."/>
        </authorList>
    </citation>
    <scope>NUCLEOTIDE SEQUENCE</scope>
    <source>
        <strain evidence="2">N6</strain>
    </source>
</reference>
<protein>
    <submittedName>
        <fullName evidence="2">Uncharacterized protein</fullName>
    </submittedName>
</protein>
<organism evidence="2 3">
    <name type="scientific">Naganishia liquefaciens</name>
    <dbReference type="NCBI Taxonomy" id="104408"/>
    <lineage>
        <taxon>Eukaryota</taxon>
        <taxon>Fungi</taxon>
        <taxon>Dikarya</taxon>
        <taxon>Basidiomycota</taxon>
        <taxon>Agaricomycotina</taxon>
        <taxon>Tremellomycetes</taxon>
        <taxon>Filobasidiales</taxon>
        <taxon>Filobasidiaceae</taxon>
        <taxon>Naganishia</taxon>
    </lineage>
</organism>
<accession>A0A8H3YD14</accession>
<feature type="signal peptide" evidence="1">
    <location>
        <begin position="1"/>
        <end position="19"/>
    </location>
</feature>